<feature type="domain" description="Glyoxalase/fosfomycin resistance/dioxygenase" evidence="1">
    <location>
        <begin position="7"/>
        <end position="125"/>
    </location>
</feature>
<dbReference type="SUPFAM" id="SSF54593">
    <property type="entry name" value="Glyoxalase/Bleomycin resistance protein/Dihydroxybiphenyl dioxygenase"/>
    <property type="match status" value="1"/>
</dbReference>
<dbReference type="PANTHER" id="PTHR36503">
    <property type="entry name" value="BLR2520 PROTEIN"/>
    <property type="match status" value="1"/>
</dbReference>
<gene>
    <name evidence="2" type="ORF">PBR20603_01420</name>
</gene>
<reference evidence="2 3" key="1">
    <citation type="submission" date="2019-08" db="EMBL/GenBank/DDBJ databases">
        <authorList>
            <person name="Peeters C."/>
        </authorList>
    </citation>
    <scope>NUCLEOTIDE SEQUENCE [LARGE SCALE GENOMIC DNA]</scope>
    <source>
        <strain evidence="2 3">LMG 20603</strain>
    </source>
</reference>
<keyword evidence="2" id="KW-0456">Lyase</keyword>
<dbReference type="GO" id="GO:0016829">
    <property type="term" value="F:lyase activity"/>
    <property type="evidence" value="ECO:0007669"/>
    <property type="project" value="UniProtKB-KW"/>
</dbReference>
<dbReference type="InterPro" id="IPR029068">
    <property type="entry name" value="Glyas_Bleomycin-R_OHBP_Dase"/>
</dbReference>
<organism evidence="2 3">
    <name type="scientific">Pandoraea bronchicola</name>
    <dbReference type="NCBI Taxonomy" id="2508287"/>
    <lineage>
        <taxon>Bacteria</taxon>
        <taxon>Pseudomonadati</taxon>
        <taxon>Pseudomonadota</taxon>
        <taxon>Betaproteobacteria</taxon>
        <taxon>Burkholderiales</taxon>
        <taxon>Burkholderiaceae</taxon>
        <taxon>Pandoraea</taxon>
    </lineage>
</organism>
<protein>
    <submittedName>
        <fullName evidence="2">Lactoylglutathione lyase</fullName>
    </submittedName>
</protein>
<dbReference type="InterPro" id="IPR004360">
    <property type="entry name" value="Glyas_Fos-R_dOase_dom"/>
</dbReference>
<dbReference type="RefSeq" id="WP_150558801.1">
    <property type="nucleotide sequence ID" value="NZ_CABPST010000002.1"/>
</dbReference>
<evidence type="ECO:0000313" key="2">
    <source>
        <dbReference type="EMBL" id="VVE87484.1"/>
    </source>
</evidence>
<proteinExistence type="predicted"/>
<accession>A0A5E5BPA2</accession>
<dbReference type="AlphaFoldDB" id="A0A5E5BPA2"/>
<dbReference type="EMBL" id="CABPST010000002">
    <property type="protein sequence ID" value="VVE87484.1"/>
    <property type="molecule type" value="Genomic_DNA"/>
</dbReference>
<dbReference type="PANTHER" id="PTHR36503:SF2">
    <property type="entry name" value="BLR2408 PROTEIN"/>
    <property type="match status" value="1"/>
</dbReference>
<keyword evidence="3" id="KW-1185">Reference proteome</keyword>
<evidence type="ECO:0000313" key="3">
    <source>
        <dbReference type="Proteomes" id="UP000382040"/>
    </source>
</evidence>
<evidence type="ECO:0000259" key="1">
    <source>
        <dbReference type="Pfam" id="PF00903"/>
    </source>
</evidence>
<dbReference type="Pfam" id="PF00903">
    <property type="entry name" value="Glyoxalase"/>
    <property type="match status" value="1"/>
</dbReference>
<dbReference type="Proteomes" id="UP000382040">
    <property type="component" value="Unassembled WGS sequence"/>
</dbReference>
<dbReference type="Gene3D" id="3.10.180.10">
    <property type="entry name" value="2,3-Dihydroxybiphenyl 1,2-Dioxygenase, domain 1"/>
    <property type="match status" value="1"/>
</dbReference>
<sequence length="136" mass="15351">MSRQIFINLPVRDLSTATAFYTAIGASRNPQFSDDTSACMVFSDTIFVMLMTHEKWAYFTKKPIADSRRESEVMLALSAEDRESVDKMTETAAAHGGKADINAKQDLGFMYGRSFEDPDGHIWEVMFVDMSQMSKQ</sequence>
<dbReference type="OrthoDB" id="4265398at2"/>
<name>A0A5E5BPA2_9BURK</name>